<organism evidence="1">
    <name type="scientific">marine metagenome</name>
    <dbReference type="NCBI Taxonomy" id="408172"/>
    <lineage>
        <taxon>unclassified sequences</taxon>
        <taxon>metagenomes</taxon>
        <taxon>ecological metagenomes</taxon>
    </lineage>
</organism>
<dbReference type="EMBL" id="UINC01020954">
    <property type="protein sequence ID" value="SVA87490.1"/>
    <property type="molecule type" value="Genomic_DNA"/>
</dbReference>
<accession>A0A381ZE44</accession>
<proteinExistence type="predicted"/>
<gene>
    <name evidence="1" type="ORF">METZ01_LOCUS140344</name>
</gene>
<name>A0A381ZE44_9ZZZZ</name>
<sequence length="186" mass="20781">MSDSGHEQYFDRIEEYFGRRRGGPLVLSPKDWSLIEAWHESGIPLKIVLRGINQAFDRFATSGPRPDRINSLRYCEQEIQAAWEDYRGTYRHRQSRTNPESPGLPTASAHLRIVSAACRSAATDVLETTASRLLAAAAELDEIERAAADGDLKARSVDRRANDVESRLRSALESYEGTDGFNALSL</sequence>
<protein>
    <submittedName>
        <fullName evidence="1">Uncharacterized protein</fullName>
    </submittedName>
</protein>
<reference evidence="1" key="1">
    <citation type="submission" date="2018-05" db="EMBL/GenBank/DDBJ databases">
        <authorList>
            <person name="Lanie J.A."/>
            <person name="Ng W.-L."/>
            <person name="Kazmierczak K.M."/>
            <person name="Andrzejewski T.M."/>
            <person name="Davidsen T.M."/>
            <person name="Wayne K.J."/>
            <person name="Tettelin H."/>
            <person name="Glass J.I."/>
            <person name="Rusch D."/>
            <person name="Podicherti R."/>
            <person name="Tsui H.-C.T."/>
            <person name="Winkler M.E."/>
        </authorList>
    </citation>
    <scope>NUCLEOTIDE SEQUENCE</scope>
</reference>
<feature type="non-terminal residue" evidence="1">
    <location>
        <position position="186"/>
    </location>
</feature>
<dbReference type="AlphaFoldDB" id="A0A381ZE44"/>
<evidence type="ECO:0000313" key="1">
    <source>
        <dbReference type="EMBL" id="SVA87490.1"/>
    </source>
</evidence>